<accession>A0A0L7MQQ0</accession>
<gene>
    <name evidence="5" type="ORF">GL58_02795</name>
</gene>
<sequence>METAAERRKRKLQLLCDAVPGGVRAVADAAGLNYQTLTQILNGTLLPPKKDGTQNPRSLGDQAAEKIEDEWGLGRGWFDSHRNLPKALGGEENGSNAELLDLALQSKEDDGGETLFIDYWDAQGSCGGGSNNTETKLKGRLTKESSWFQRYKIKPTDALAIRANGDSMSDFIVDGDIVIFDTTKTTPRSGTIFLIEHPDGLKIKQLRRDIDGAWVLESRNLNKGRFPDERIPPESTDMLVIKGEFIYRQGG</sequence>
<evidence type="ECO:0000256" key="1">
    <source>
        <dbReference type="ARBA" id="ARBA00023015"/>
    </source>
</evidence>
<keyword evidence="2" id="KW-0238">DNA-binding</keyword>
<evidence type="ECO:0000256" key="2">
    <source>
        <dbReference type="ARBA" id="ARBA00023125"/>
    </source>
</evidence>
<name>A0A0L7MQQ0_COMTE</name>
<dbReference type="InterPro" id="IPR036286">
    <property type="entry name" value="LexA/Signal_pep-like_sf"/>
</dbReference>
<organism evidence="5 6">
    <name type="scientific">Comamonas testosteroni</name>
    <name type="common">Pseudomonas testosteroni</name>
    <dbReference type="NCBI Taxonomy" id="285"/>
    <lineage>
        <taxon>Bacteria</taxon>
        <taxon>Pseudomonadati</taxon>
        <taxon>Pseudomonadota</taxon>
        <taxon>Betaproteobacteria</taxon>
        <taxon>Burkholderiales</taxon>
        <taxon>Comamonadaceae</taxon>
        <taxon>Comamonas</taxon>
    </lineage>
</organism>
<dbReference type="InterPro" id="IPR039418">
    <property type="entry name" value="LexA-like"/>
</dbReference>
<dbReference type="Proteomes" id="UP000037442">
    <property type="component" value="Unassembled WGS sequence"/>
</dbReference>
<dbReference type="InterPro" id="IPR015927">
    <property type="entry name" value="Peptidase_S24_S26A/B/C"/>
</dbReference>
<protein>
    <recommendedName>
        <fullName evidence="4">Peptidase S24/S26A/S26B/S26C domain-containing protein</fullName>
    </recommendedName>
</protein>
<dbReference type="Gene3D" id="2.10.109.10">
    <property type="entry name" value="Umud Fragment, subunit A"/>
    <property type="match status" value="1"/>
</dbReference>
<keyword evidence="1" id="KW-0805">Transcription regulation</keyword>
<reference evidence="6" key="1">
    <citation type="submission" date="2014-06" db="EMBL/GenBank/DDBJ databases">
        <title>Draft genome sequence of C. testosteroni WDL7.</title>
        <authorList>
            <person name="Wu Y."/>
            <person name="Seshan H."/>
            <person name="Arumugam K."/>
        </authorList>
    </citation>
    <scope>NUCLEOTIDE SEQUENCE [LARGE SCALE GENOMIC DNA]</scope>
    <source>
        <strain evidence="6">WDL7</strain>
    </source>
</reference>
<dbReference type="CDD" id="cd06529">
    <property type="entry name" value="S24_LexA-like"/>
    <property type="match status" value="1"/>
</dbReference>
<dbReference type="Pfam" id="PF00717">
    <property type="entry name" value="Peptidase_S24"/>
    <property type="match status" value="1"/>
</dbReference>
<evidence type="ECO:0000256" key="3">
    <source>
        <dbReference type="ARBA" id="ARBA00023163"/>
    </source>
</evidence>
<evidence type="ECO:0000313" key="5">
    <source>
        <dbReference type="EMBL" id="KOC23918.1"/>
    </source>
</evidence>
<dbReference type="AlphaFoldDB" id="A0A0L7MQQ0"/>
<feature type="domain" description="Peptidase S24/S26A/S26B/S26C" evidence="4">
    <location>
        <begin position="126"/>
        <end position="233"/>
    </location>
</feature>
<dbReference type="PANTHER" id="PTHR40661:SF1">
    <property type="entry name" value="HTH CRO_C1-TYPE DOMAIN-CONTAINING PROTEIN"/>
    <property type="match status" value="1"/>
</dbReference>
<dbReference type="PANTHER" id="PTHR40661">
    <property type="match status" value="1"/>
</dbReference>
<dbReference type="PATRIC" id="fig|285.49.peg.584"/>
<evidence type="ECO:0000313" key="6">
    <source>
        <dbReference type="Proteomes" id="UP000037442"/>
    </source>
</evidence>
<keyword evidence="3" id="KW-0804">Transcription</keyword>
<dbReference type="SUPFAM" id="SSF51306">
    <property type="entry name" value="LexA/Signal peptidase"/>
    <property type="match status" value="1"/>
</dbReference>
<dbReference type="EMBL" id="JNVD01000013">
    <property type="protein sequence ID" value="KOC23918.1"/>
    <property type="molecule type" value="Genomic_DNA"/>
</dbReference>
<proteinExistence type="predicted"/>
<dbReference type="GO" id="GO:0003677">
    <property type="term" value="F:DNA binding"/>
    <property type="evidence" value="ECO:0007669"/>
    <property type="project" value="UniProtKB-KW"/>
</dbReference>
<comment type="caution">
    <text evidence="5">The sequence shown here is derived from an EMBL/GenBank/DDBJ whole genome shotgun (WGS) entry which is preliminary data.</text>
</comment>
<evidence type="ECO:0000259" key="4">
    <source>
        <dbReference type="Pfam" id="PF00717"/>
    </source>
</evidence>